<feature type="signal peptide" evidence="2">
    <location>
        <begin position="1"/>
        <end position="15"/>
    </location>
</feature>
<dbReference type="AlphaFoldDB" id="L5LC47"/>
<feature type="chain" id="PRO_5013017225" evidence="2">
    <location>
        <begin position="16"/>
        <end position="74"/>
    </location>
</feature>
<sequence length="74" mass="7905">MKLAITLTLATLALCCRPGGHTQRRPVAPCRDASPFGTSNRSRSIAGASKGKAHGAWAWDARQTARTAVWAEQD</sequence>
<proteinExistence type="predicted"/>
<dbReference type="Proteomes" id="UP000010556">
    <property type="component" value="Unassembled WGS sequence"/>
</dbReference>
<dbReference type="EMBL" id="KB113693">
    <property type="protein sequence ID" value="ELK23441.1"/>
    <property type="molecule type" value="Genomic_DNA"/>
</dbReference>
<accession>L5LC47</accession>
<evidence type="ECO:0000256" key="1">
    <source>
        <dbReference type="SAM" id="MobiDB-lite"/>
    </source>
</evidence>
<feature type="region of interest" description="Disordered" evidence="1">
    <location>
        <begin position="21"/>
        <end position="57"/>
    </location>
</feature>
<evidence type="ECO:0000313" key="4">
    <source>
        <dbReference type="Proteomes" id="UP000010556"/>
    </source>
</evidence>
<organism evidence="3 4">
    <name type="scientific">Myotis davidii</name>
    <name type="common">David's myotis</name>
    <dbReference type="NCBI Taxonomy" id="225400"/>
    <lineage>
        <taxon>Eukaryota</taxon>
        <taxon>Metazoa</taxon>
        <taxon>Chordata</taxon>
        <taxon>Craniata</taxon>
        <taxon>Vertebrata</taxon>
        <taxon>Euteleostomi</taxon>
        <taxon>Mammalia</taxon>
        <taxon>Eutheria</taxon>
        <taxon>Laurasiatheria</taxon>
        <taxon>Chiroptera</taxon>
        <taxon>Yangochiroptera</taxon>
        <taxon>Vespertilionidae</taxon>
        <taxon>Myotis</taxon>
    </lineage>
</organism>
<keyword evidence="2" id="KW-0732">Signal</keyword>
<name>L5LC47_MYODS</name>
<keyword evidence="4" id="KW-1185">Reference proteome</keyword>
<evidence type="ECO:0000313" key="3">
    <source>
        <dbReference type="EMBL" id="ELK23441.1"/>
    </source>
</evidence>
<protein>
    <submittedName>
        <fullName evidence="3">Uncharacterized protein</fullName>
    </submittedName>
</protein>
<evidence type="ECO:0000256" key="2">
    <source>
        <dbReference type="SAM" id="SignalP"/>
    </source>
</evidence>
<reference evidence="4" key="1">
    <citation type="journal article" date="2013" name="Science">
        <title>Comparative analysis of bat genomes provides insight into the evolution of flight and immunity.</title>
        <authorList>
            <person name="Zhang G."/>
            <person name="Cowled C."/>
            <person name="Shi Z."/>
            <person name="Huang Z."/>
            <person name="Bishop-Lilly K.A."/>
            <person name="Fang X."/>
            <person name="Wynne J.W."/>
            <person name="Xiong Z."/>
            <person name="Baker M.L."/>
            <person name="Zhao W."/>
            <person name="Tachedjian M."/>
            <person name="Zhu Y."/>
            <person name="Zhou P."/>
            <person name="Jiang X."/>
            <person name="Ng J."/>
            <person name="Yang L."/>
            <person name="Wu L."/>
            <person name="Xiao J."/>
            <person name="Feng Y."/>
            <person name="Chen Y."/>
            <person name="Sun X."/>
            <person name="Zhang Y."/>
            <person name="Marsh G.A."/>
            <person name="Crameri G."/>
            <person name="Broder C.C."/>
            <person name="Frey K.G."/>
            <person name="Wang L.F."/>
            <person name="Wang J."/>
        </authorList>
    </citation>
    <scope>NUCLEOTIDE SEQUENCE [LARGE SCALE GENOMIC DNA]</scope>
</reference>
<gene>
    <name evidence="3" type="ORF">MDA_GLEAN10009079</name>
</gene>